<accession>A0AAW0Y588</accession>
<protein>
    <recommendedName>
        <fullName evidence="10">C2H2-type domain-containing protein</fullName>
    </recommendedName>
</protein>
<keyword evidence="2" id="KW-0479">Metal-binding</keyword>
<evidence type="ECO:0000256" key="9">
    <source>
        <dbReference type="PROSITE-ProRule" id="PRU00042"/>
    </source>
</evidence>
<dbReference type="PANTHER" id="PTHR23235:SF142">
    <property type="entry name" value="ZINC FINGER PROTEIN 384"/>
    <property type="match status" value="1"/>
</dbReference>
<keyword evidence="4 9" id="KW-0863">Zinc-finger</keyword>
<dbReference type="InterPro" id="IPR036236">
    <property type="entry name" value="Znf_C2H2_sf"/>
</dbReference>
<evidence type="ECO:0000256" key="6">
    <source>
        <dbReference type="ARBA" id="ARBA00023015"/>
    </source>
</evidence>
<dbReference type="Proteomes" id="UP001445076">
    <property type="component" value="Unassembled WGS sequence"/>
</dbReference>
<dbReference type="GO" id="GO:0008270">
    <property type="term" value="F:zinc ion binding"/>
    <property type="evidence" value="ECO:0007669"/>
    <property type="project" value="UniProtKB-KW"/>
</dbReference>
<dbReference type="SUPFAM" id="SSF57667">
    <property type="entry name" value="beta-beta-alpha zinc fingers"/>
    <property type="match status" value="2"/>
</dbReference>
<dbReference type="SMART" id="SM00355">
    <property type="entry name" value="ZnF_C2H2"/>
    <property type="match status" value="3"/>
</dbReference>
<feature type="domain" description="C2H2-type" evidence="10">
    <location>
        <begin position="94"/>
        <end position="121"/>
    </location>
</feature>
<dbReference type="FunFam" id="3.30.160.60:FF:001249">
    <property type="entry name" value="CTCF"/>
    <property type="match status" value="1"/>
</dbReference>
<keyword evidence="12" id="KW-1185">Reference proteome</keyword>
<evidence type="ECO:0000256" key="5">
    <source>
        <dbReference type="ARBA" id="ARBA00022833"/>
    </source>
</evidence>
<evidence type="ECO:0000256" key="3">
    <source>
        <dbReference type="ARBA" id="ARBA00022737"/>
    </source>
</evidence>
<name>A0AAW0Y588_CHEQU</name>
<organism evidence="11 12">
    <name type="scientific">Cherax quadricarinatus</name>
    <name type="common">Australian red claw crayfish</name>
    <dbReference type="NCBI Taxonomy" id="27406"/>
    <lineage>
        <taxon>Eukaryota</taxon>
        <taxon>Metazoa</taxon>
        <taxon>Ecdysozoa</taxon>
        <taxon>Arthropoda</taxon>
        <taxon>Crustacea</taxon>
        <taxon>Multicrustacea</taxon>
        <taxon>Malacostraca</taxon>
        <taxon>Eumalacostraca</taxon>
        <taxon>Eucarida</taxon>
        <taxon>Decapoda</taxon>
        <taxon>Pleocyemata</taxon>
        <taxon>Astacidea</taxon>
        <taxon>Parastacoidea</taxon>
        <taxon>Parastacidae</taxon>
        <taxon>Cherax</taxon>
    </lineage>
</organism>
<keyword evidence="8" id="KW-0539">Nucleus</keyword>
<evidence type="ECO:0000313" key="12">
    <source>
        <dbReference type="Proteomes" id="UP001445076"/>
    </source>
</evidence>
<proteinExistence type="predicted"/>
<dbReference type="PROSITE" id="PS50157">
    <property type="entry name" value="ZINC_FINGER_C2H2_2"/>
    <property type="match status" value="3"/>
</dbReference>
<evidence type="ECO:0000256" key="7">
    <source>
        <dbReference type="ARBA" id="ARBA00023163"/>
    </source>
</evidence>
<dbReference type="EMBL" id="JARKIK010000005">
    <property type="protein sequence ID" value="KAK8751991.1"/>
    <property type="molecule type" value="Genomic_DNA"/>
</dbReference>
<feature type="domain" description="C2H2-type" evidence="10">
    <location>
        <begin position="66"/>
        <end position="93"/>
    </location>
</feature>
<dbReference type="FunFam" id="3.30.160.60:FF:000446">
    <property type="entry name" value="Zinc finger protein"/>
    <property type="match status" value="1"/>
</dbReference>
<evidence type="ECO:0000256" key="2">
    <source>
        <dbReference type="ARBA" id="ARBA00022723"/>
    </source>
</evidence>
<keyword evidence="5" id="KW-0862">Zinc</keyword>
<dbReference type="GO" id="GO:0000978">
    <property type="term" value="F:RNA polymerase II cis-regulatory region sequence-specific DNA binding"/>
    <property type="evidence" value="ECO:0007669"/>
    <property type="project" value="TreeGrafter"/>
</dbReference>
<feature type="domain" description="C2H2-type" evidence="10">
    <location>
        <begin position="38"/>
        <end position="65"/>
    </location>
</feature>
<reference evidence="11 12" key="1">
    <citation type="journal article" date="2024" name="BMC Genomics">
        <title>Genome assembly of redclaw crayfish (Cherax quadricarinatus) provides insights into its immune adaptation and hypoxia tolerance.</title>
        <authorList>
            <person name="Liu Z."/>
            <person name="Zheng J."/>
            <person name="Li H."/>
            <person name="Fang K."/>
            <person name="Wang S."/>
            <person name="He J."/>
            <person name="Zhou D."/>
            <person name="Weng S."/>
            <person name="Chi M."/>
            <person name="Gu Z."/>
            <person name="He J."/>
            <person name="Li F."/>
            <person name="Wang M."/>
        </authorList>
    </citation>
    <scope>NUCLEOTIDE SEQUENCE [LARGE SCALE GENOMIC DNA]</scope>
    <source>
        <strain evidence="11">ZL_2023a</strain>
    </source>
</reference>
<comment type="caution">
    <text evidence="11">The sequence shown here is derived from an EMBL/GenBank/DDBJ whole genome shotgun (WGS) entry which is preliminary data.</text>
</comment>
<keyword evidence="6" id="KW-0805">Transcription regulation</keyword>
<dbReference type="FunFam" id="3.30.160.60:FF:000130">
    <property type="entry name" value="Spalt-like transcription factor 4"/>
    <property type="match status" value="1"/>
</dbReference>
<comment type="subcellular location">
    <subcellularLocation>
        <location evidence="1">Nucleus</location>
    </subcellularLocation>
</comment>
<dbReference type="Pfam" id="PF00096">
    <property type="entry name" value="zf-C2H2"/>
    <property type="match status" value="2"/>
</dbReference>
<keyword evidence="7" id="KW-0804">Transcription</keyword>
<evidence type="ECO:0000256" key="1">
    <source>
        <dbReference type="ARBA" id="ARBA00004123"/>
    </source>
</evidence>
<gene>
    <name evidence="11" type="ORF">OTU49_011509</name>
</gene>
<dbReference type="InterPro" id="IPR013087">
    <property type="entry name" value="Znf_C2H2_type"/>
</dbReference>
<evidence type="ECO:0000256" key="8">
    <source>
        <dbReference type="ARBA" id="ARBA00023242"/>
    </source>
</evidence>
<sequence>VTCGTTIVKVELESDCLRAARSGPLRAERTYAVTGKLHHCSSCSYSTIIKSNLNRHSRIHTGEKPFSCPHCTYNTTIKDNLKRHVLTHTGEKPFACPYCPYRSIQKVHLTSHMRNHYNNSTESIENYGE</sequence>
<evidence type="ECO:0000313" key="11">
    <source>
        <dbReference type="EMBL" id="KAK8751991.1"/>
    </source>
</evidence>
<dbReference type="Gene3D" id="3.30.160.60">
    <property type="entry name" value="Classic Zinc Finger"/>
    <property type="match status" value="3"/>
</dbReference>
<evidence type="ECO:0000256" key="4">
    <source>
        <dbReference type="ARBA" id="ARBA00022771"/>
    </source>
</evidence>
<dbReference type="PANTHER" id="PTHR23235">
    <property type="entry name" value="KRUEPPEL-LIKE TRANSCRIPTION FACTOR"/>
    <property type="match status" value="1"/>
</dbReference>
<feature type="non-terminal residue" evidence="11">
    <location>
        <position position="1"/>
    </location>
</feature>
<dbReference type="GO" id="GO:0000981">
    <property type="term" value="F:DNA-binding transcription factor activity, RNA polymerase II-specific"/>
    <property type="evidence" value="ECO:0007669"/>
    <property type="project" value="TreeGrafter"/>
</dbReference>
<dbReference type="AlphaFoldDB" id="A0AAW0Y588"/>
<evidence type="ECO:0000259" key="10">
    <source>
        <dbReference type="PROSITE" id="PS50157"/>
    </source>
</evidence>
<keyword evidence="3" id="KW-0677">Repeat</keyword>
<dbReference type="GO" id="GO:0005634">
    <property type="term" value="C:nucleus"/>
    <property type="evidence" value="ECO:0007669"/>
    <property type="project" value="UniProtKB-SubCell"/>
</dbReference>